<dbReference type="PANTHER" id="PTHR36503">
    <property type="entry name" value="BLR2520 PROTEIN"/>
    <property type="match status" value="1"/>
</dbReference>
<dbReference type="Gene3D" id="3.10.180.10">
    <property type="entry name" value="2,3-Dihydroxybiphenyl 1,2-Dioxygenase, domain 1"/>
    <property type="match status" value="1"/>
</dbReference>
<dbReference type="InterPro" id="IPR053863">
    <property type="entry name" value="Glyoxy/Ble-like_N"/>
</dbReference>
<feature type="domain" description="VOC" evidence="2">
    <location>
        <begin position="31"/>
        <end position="155"/>
    </location>
</feature>
<sequence>MSFPGAPGLPTEHTDPGTHHHGRETLMTHQQMIFVNLPVNDLDASKKFFTELGYTINPQFSDEKAASVVISDTIFAMLLTKPFYSTFTKKEIADATTTSEVLVCLSAESREKVDELVDRAIAAGGTPSGQTQDHGFMYGRGFDDLDGHSWEVMWMDPSAIQG</sequence>
<dbReference type="PROSITE" id="PS51819">
    <property type="entry name" value="VOC"/>
    <property type="match status" value="1"/>
</dbReference>
<dbReference type="SUPFAM" id="SSF54593">
    <property type="entry name" value="Glyoxalase/Bleomycin resistance protein/Dihydroxybiphenyl dioxygenase"/>
    <property type="match status" value="1"/>
</dbReference>
<dbReference type="InterPro" id="IPR037523">
    <property type="entry name" value="VOC_core"/>
</dbReference>
<dbReference type="PANTHER" id="PTHR36503:SF2">
    <property type="entry name" value="BLR2408 PROTEIN"/>
    <property type="match status" value="1"/>
</dbReference>
<organism evidence="3 4">
    <name type="scientific">Streptomyces alanosinicus</name>
    <dbReference type="NCBI Taxonomy" id="68171"/>
    <lineage>
        <taxon>Bacteria</taxon>
        <taxon>Bacillati</taxon>
        <taxon>Actinomycetota</taxon>
        <taxon>Actinomycetes</taxon>
        <taxon>Kitasatosporales</taxon>
        <taxon>Streptomycetaceae</taxon>
        <taxon>Streptomyces</taxon>
    </lineage>
</organism>
<accession>A0A918YM39</accession>
<dbReference type="Pfam" id="PF22677">
    <property type="entry name" value="Ble-like_N"/>
    <property type="match status" value="1"/>
</dbReference>
<evidence type="ECO:0000313" key="4">
    <source>
        <dbReference type="Proteomes" id="UP000655443"/>
    </source>
</evidence>
<proteinExistence type="predicted"/>
<dbReference type="CDD" id="cd09012">
    <property type="entry name" value="VOC_like"/>
    <property type="match status" value="1"/>
</dbReference>
<dbReference type="Proteomes" id="UP000655443">
    <property type="component" value="Unassembled WGS sequence"/>
</dbReference>
<evidence type="ECO:0000259" key="2">
    <source>
        <dbReference type="PROSITE" id="PS51819"/>
    </source>
</evidence>
<feature type="region of interest" description="Disordered" evidence="1">
    <location>
        <begin position="1"/>
        <end position="22"/>
    </location>
</feature>
<gene>
    <name evidence="3" type="ORF">GCM10010339_53030</name>
</gene>
<keyword evidence="4" id="KW-1185">Reference proteome</keyword>
<reference evidence="3" key="1">
    <citation type="journal article" date="2014" name="Int. J. Syst. Evol. Microbiol.">
        <title>Complete genome sequence of Corynebacterium casei LMG S-19264T (=DSM 44701T), isolated from a smear-ripened cheese.</title>
        <authorList>
            <consortium name="US DOE Joint Genome Institute (JGI-PGF)"/>
            <person name="Walter F."/>
            <person name="Albersmeier A."/>
            <person name="Kalinowski J."/>
            <person name="Ruckert C."/>
        </authorList>
    </citation>
    <scope>NUCLEOTIDE SEQUENCE</scope>
    <source>
        <strain evidence="3">JCM 4714</strain>
    </source>
</reference>
<feature type="compositionally biased region" description="Basic and acidic residues" evidence="1">
    <location>
        <begin position="12"/>
        <end position="22"/>
    </location>
</feature>
<evidence type="ECO:0000313" key="3">
    <source>
        <dbReference type="EMBL" id="GHE07611.1"/>
    </source>
</evidence>
<comment type="caution">
    <text evidence="3">The sequence shown here is derived from an EMBL/GenBank/DDBJ whole genome shotgun (WGS) entry which is preliminary data.</text>
</comment>
<protein>
    <submittedName>
        <fullName evidence="3">Glyoxalase</fullName>
    </submittedName>
</protein>
<dbReference type="EMBL" id="BMVG01000014">
    <property type="protein sequence ID" value="GHE07611.1"/>
    <property type="molecule type" value="Genomic_DNA"/>
</dbReference>
<dbReference type="InterPro" id="IPR029068">
    <property type="entry name" value="Glyas_Bleomycin-R_OHBP_Dase"/>
</dbReference>
<reference evidence="3" key="2">
    <citation type="submission" date="2020-09" db="EMBL/GenBank/DDBJ databases">
        <authorList>
            <person name="Sun Q."/>
            <person name="Ohkuma M."/>
        </authorList>
    </citation>
    <scope>NUCLEOTIDE SEQUENCE</scope>
    <source>
        <strain evidence="3">JCM 4714</strain>
    </source>
</reference>
<evidence type="ECO:0000256" key="1">
    <source>
        <dbReference type="SAM" id="MobiDB-lite"/>
    </source>
</evidence>
<name>A0A918YM39_9ACTN</name>
<dbReference type="AlphaFoldDB" id="A0A918YM39"/>